<keyword evidence="3" id="KW-1185">Reference proteome</keyword>
<sequence>MISRSIPRKYNVSSLEMTLFIISMVFTPQYLPIDIRPVVYIFWGMVGLYRGGMLTNLTRYIKTTMIILLVLTIYGAIIVLFNGSDQIYVFMRYTRALVALLVIWIYISSIKLDIDKITNSILIVLLIHSLIIIAEIIEPSVKDLMVPFAGVSRMFYPYRANGFVNSYDYAGLYTVLGFLLASYKYILNRNKLYLLITIVCVTATLFTSRLNIFLMSIVMIIVLIKSIKEKARLLSIPLLVIFFLVSTTAVFLWAITTDAIPGARDFIFNRFYWADQVYSTIRYTYPDNDIQEVIAYQFDLMMNLSLIFGSGIDGNVDPGYTQSIYSVGLIGTLIIVFYYIYQLFYIKYLQKASKIFDGRNLIFTLSFFLLIFNIVWNLKIWFFFSTSIFELTSILIIIYELSNKKITVEKNNYESKYNF</sequence>
<keyword evidence="1" id="KW-0812">Transmembrane</keyword>
<dbReference type="OrthoDB" id="9828866at2"/>
<name>A0A285CHL2_9BACI</name>
<feature type="transmembrane region" description="Helical" evidence="1">
    <location>
        <begin position="87"/>
        <end position="107"/>
    </location>
</feature>
<keyword evidence="1" id="KW-1133">Transmembrane helix</keyword>
<dbReference type="Proteomes" id="UP000219546">
    <property type="component" value="Unassembled WGS sequence"/>
</dbReference>
<reference evidence="2 3" key="1">
    <citation type="submission" date="2017-08" db="EMBL/GenBank/DDBJ databases">
        <authorList>
            <person name="de Groot N.N."/>
        </authorList>
    </citation>
    <scope>NUCLEOTIDE SEQUENCE [LARGE SCALE GENOMIC DNA]</scope>
    <source>
        <strain evidence="2 3">JC228</strain>
    </source>
</reference>
<accession>A0A285CHL2</accession>
<feature type="transmembrane region" description="Helical" evidence="1">
    <location>
        <begin position="192"/>
        <end position="224"/>
    </location>
</feature>
<evidence type="ECO:0008006" key="4">
    <source>
        <dbReference type="Google" id="ProtNLM"/>
    </source>
</evidence>
<feature type="transmembrane region" description="Helical" evidence="1">
    <location>
        <begin position="236"/>
        <end position="255"/>
    </location>
</feature>
<feature type="transmembrane region" description="Helical" evidence="1">
    <location>
        <begin position="64"/>
        <end position="81"/>
    </location>
</feature>
<evidence type="ECO:0000313" key="2">
    <source>
        <dbReference type="EMBL" id="SNX67081.1"/>
    </source>
</evidence>
<dbReference type="EMBL" id="OAOP01000001">
    <property type="protein sequence ID" value="SNX67081.1"/>
    <property type="molecule type" value="Genomic_DNA"/>
</dbReference>
<gene>
    <name evidence="2" type="ORF">SAMN05877753_101396</name>
</gene>
<feature type="transmembrane region" description="Helical" evidence="1">
    <location>
        <begin position="37"/>
        <end position="57"/>
    </location>
</feature>
<feature type="transmembrane region" description="Helical" evidence="1">
    <location>
        <begin position="382"/>
        <end position="401"/>
    </location>
</feature>
<organism evidence="2 3">
    <name type="scientific">Bacillus oleivorans</name>
    <dbReference type="NCBI Taxonomy" id="1448271"/>
    <lineage>
        <taxon>Bacteria</taxon>
        <taxon>Bacillati</taxon>
        <taxon>Bacillota</taxon>
        <taxon>Bacilli</taxon>
        <taxon>Bacillales</taxon>
        <taxon>Bacillaceae</taxon>
        <taxon>Bacillus</taxon>
    </lineage>
</organism>
<evidence type="ECO:0000256" key="1">
    <source>
        <dbReference type="SAM" id="Phobius"/>
    </source>
</evidence>
<feature type="transmembrane region" description="Helical" evidence="1">
    <location>
        <begin position="324"/>
        <end position="346"/>
    </location>
</feature>
<dbReference type="AlphaFoldDB" id="A0A285CHL2"/>
<protein>
    <recommendedName>
        <fullName evidence="4">O-antigen ligase-like membrane protein</fullName>
    </recommendedName>
</protein>
<keyword evidence="1" id="KW-0472">Membrane</keyword>
<dbReference type="RefSeq" id="WP_097156907.1">
    <property type="nucleotide sequence ID" value="NZ_JBEPMQ010000003.1"/>
</dbReference>
<feature type="transmembrane region" description="Helical" evidence="1">
    <location>
        <begin position="358"/>
        <end position="376"/>
    </location>
</feature>
<feature type="transmembrane region" description="Helical" evidence="1">
    <location>
        <begin position="119"/>
        <end position="137"/>
    </location>
</feature>
<evidence type="ECO:0000313" key="3">
    <source>
        <dbReference type="Proteomes" id="UP000219546"/>
    </source>
</evidence>
<feature type="transmembrane region" description="Helical" evidence="1">
    <location>
        <begin position="12"/>
        <end position="31"/>
    </location>
</feature>
<proteinExistence type="predicted"/>